<gene>
    <name evidence="1" type="ORF">PXEA_LOCUS14906</name>
</gene>
<protein>
    <submittedName>
        <fullName evidence="1">Uncharacterized protein</fullName>
    </submittedName>
</protein>
<dbReference type="AlphaFoldDB" id="A0A3S5BWA7"/>
<sequence length="45" mass="4999">MVDCQQQEAVALDKPRVAITRGTYLRLLHDGINVGTLRGTRLGYV</sequence>
<reference evidence="1" key="1">
    <citation type="submission" date="2018-11" db="EMBL/GenBank/DDBJ databases">
        <authorList>
            <consortium name="Pathogen Informatics"/>
        </authorList>
    </citation>
    <scope>NUCLEOTIDE SEQUENCE</scope>
</reference>
<name>A0A3S5BWA7_9PLAT</name>
<accession>A0A3S5BWA7</accession>
<dbReference type="EMBL" id="CAAALY010051482">
    <property type="protein sequence ID" value="VEL21466.1"/>
    <property type="molecule type" value="Genomic_DNA"/>
</dbReference>
<dbReference type="Proteomes" id="UP000784294">
    <property type="component" value="Unassembled WGS sequence"/>
</dbReference>
<organism evidence="1 2">
    <name type="scientific">Protopolystoma xenopodis</name>
    <dbReference type="NCBI Taxonomy" id="117903"/>
    <lineage>
        <taxon>Eukaryota</taxon>
        <taxon>Metazoa</taxon>
        <taxon>Spiralia</taxon>
        <taxon>Lophotrochozoa</taxon>
        <taxon>Platyhelminthes</taxon>
        <taxon>Monogenea</taxon>
        <taxon>Polyopisthocotylea</taxon>
        <taxon>Polystomatidea</taxon>
        <taxon>Polystomatidae</taxon>
        <taxon>Protopolystoma</taxon>
    </lineage>
</organism>
<evidence type="ECO:0000313" key="2">
    <source>
        <dbReference type="Proteomes" id="UP000784294"/>
    </source>
</evidence>
<proteinExistence type="predicted"/>
<comment type="caution">
    <text evidence="1">The sequence shown here is derived from an EMBL/GenBank/DDBJ whole genome shotgun (WGS) entry which is preliminary data.</text>
</comment>
<keyword evidence="2" id="KW-1185">Reference proteome</keyword>
<evidence type="ECO:0000313" key="1">
    <source>
        <dbReference type="EMBL" id="VEL21466.1"/>
    </source>
</evidence>